<sequence>MGREAELEHLCDHMICGRQRPTIFALSGCGGVGKSALAIHAAHQIAGHFPDGQLYVDLHGAITDIEPLQPAEALRRFLCSLGLAETAVPASVEEAAARFRSMTNGKRVLVVLDNARDAEQVRPLIPGGVGCGVIMTCRRTVAPFGGVVHRDLDVLSEQEAGLLLSRLVGPERVEAEPGAVASVVRLCGGLPLALCIVAARLAARPAWSAPR</sequence>
<dbReference type="InterPro" id="IPR002182">
    <property type="entry name" value="NB-ARC"/>
</dbReference>
<proteinExistence type="predicted"/>
<dbReference type="PANTHER" id="PTHR47691">
    <property type="entry name" value="REGULATOR-RELATED"/>
    <property type="match status" value="1"/>
</dbReference>
<dbReference type="OrthoDB" id="5521887at2"/>
<evidence type="ECO:0000259" key="1">
    <source>
        <dbReference type="Pfam" id="PF00931"/>
    </source>
</evidence>
<gene>
    <name evidence="2" type="ORF">E1294_51325</name>
</gene>
<dbReference type="InterPro" id="IPR027417">
    <property type="entry name" value="P-loop_NTPase"/>
</dbReference>
<keyword evidence="3" id="KW-1185">Reference proteome</keyword>
<dbReference type="AlphaFoldDB" id="A0A4R4VJ66"/>
<evidence type="ECO:0000313" key="2">
    <source>
        <dbReference type="EMBL" id="TDD02155.1"/>
    </source>
</evidence>
<accession>A0A4R4VJ66</accession>
<feature type="domain" description="NB-ARC" evidence="1">
    <location>
        <begin position="4"/>
        <end position="172"/>
    </location>
</feature>
<dbReference type="PRINTS" id="PR00364">
    <property type="entry name" value="DISEASERSIST"/>
</dbReference>
<dbReference type="Pfam" id="PF00931">
    <property type="entry name" value="NB-ARC"/>
    <property type="match status" value="1"/>
</dbReference>
<name>A0A4R4VJ66_9ACTN</name>
<dbReference type="Proteomes" id="UP000294543">
    <property type="component" value="Unassembled WGS sequence"/>
</dbReference>
<protein>
    <recommendedName>
        <fullName evidence="1">NB-ARC domain-containing protein</fullName>
    </recommendedName>
</protein>
<dbReference type="SUPFAM" id="SSF52540">
    <property type="entry name" value="P-loop containing nucleoside triphosphate hydrolases"/>
    <property type="match status" value="1"/>
</dbReference>
<reference evidence="2 3" key="1">
    <citation type="submission" date="2019-03" db="EMBL/GenBank/DDBJ databases">
        <title>Draft genome sequences of novel Actinobacteria.</title>
        <authorList>
            <person name="Sahin N."/>
            <person name="Ay H."/>
            <person name="Saygin H."/>
        </authorList>
    </citation>
    <scope>NUCLEOTIDE SEQUENCE [LARGE SCALE GENOMIC DNA]</scope>
    <source>
        <strain evidence="2 3">KC712</strain>
    </source>
</reference>
<evidence type="ECO:0000313" key="3">
    <source>
        <dbReference type="Proteomes" id="UP000294543"/>
    </source>
</evidence>
<organism evidence="2 3">
    <name type="scientific">Nonomuraea diastatica</name>
    <dbReference type="NCBI Taxonomy" id="1848329"/>
    <lineage>
        <taxon>Bacteria</taxon>
        <taxon>Bacillati</taxon>
        <taxon>Actinomycetota</taxon>
        <taxon>Actinomycetes</taxon>
        <taxon>Streptosporangiales</taxon>
        <taxon>Streptosporangiaceae</taxon>
        <taxon>Nonomuraea</taxon>
    </lineage>
</organism>
<dbReference type="Gene3D" id="3.40.50.300">
    <property type="entry name" value="P-loop containing nucleotide triphosphate hydrolases"/>
    <property type="match status" value="1"/>
</dbReference>
<dbReference type="GO" id="GO:0043531">
    <property type="term" value="F:ADP binding"/>
    <property type="evidence" value="ECO:0007669"/>
    <property type="project" value="InterPro"/>
</dbReference>
<dbReference type="EMBL" id="SMKP01000353">
    <property type="protein sequence ID" value="TDD02155.1"/>
    <property type="molecule type" value="Genomic_DNA"/>
</dbReference>
<comment type="caution">
    <text evidence="2">The sequence shown here is derived from an EMBL/GenBank/DDBJ whole genome shotgun (WGS) entry which is preliminary data.</text>
</comment>
<dbReference type="PANTHER" id="PTHR47691:SF3">
    <property type="entry name" value="HTH-TYPE TRANSCRIPTIONAL REGULATOR RV0890C-RELATED"/>
    <property type="match status" value="1"/>
</dbReference>